<comment type="similarity">
    <text evidence="4 5">Belongs to the RlpA family.</text>
</comment>
<dbReference type="SUPFAM" id="SSF110997">
    <property type="entry name" value="Sporulation related repeat"/>
    <property type="match status" value="1"/>
</dbReference>
<feature type="chain" id="PRO_5009985164" description="Endolytic peptidoglycan transglycosylase RlpA" evidence="7">
    <location>
        <begin position="23"/>
        <end position="264"/>
    </location>
</feature>
<dbReference type="PANTHER" id="PTHR34183:SF8">
    <property type="entry name" value="ENDOLYTIC PEPTIDOGLYCAN TRANSGLYCOSYLASE RLPA-RELATED"/>
    <property type="match status" value="1"/>
</dbReference>
<evidence type="ECO:0000256" key="1">
    <source>
        <dbReference type="ARBA" id="ARBA00022729"/>
    </source>
</evidence>
<comment type="function">
    <text evidence="4">Lytic transglycosylase with a strong preference for naked glycan strands that lack stem peptides.</text>
</comment>
<evidence type="ECO:0000256" key="3">
    <source>
        <dbReference type="ARBA" id="ARBA00023316"/>
    </source>
</evidence>
<dbReference type="GO" id="GO:0008932">
    <property type="term" value="F:lytic endotransglycosylase activity"/>
    <property type="evidence" value="ECO:0007669"/>
    <property type="project" value="UniProtKB-UniRule"/>
</dbReference>
<dbReference type="PROSITE" id="PS51724">
    <property type="entry name" value="SPOR"/>
    <property type="match status" value="1"/>
</dbReference>
<evidence type="ECO:0000313" key="10">
    <source>
        <dbReference type="Proteomes" id="UP000058114"/>
    </source>
</evidence>
<comment type="subcellular location">
    <subcellularLocation>
        <location evidence="4">Cell membrane</location>
        <topology evidence="4">Lipid-anchor</topology>
    </subcellularLocation>
</comment>
<dbReference type="InterPro" id="IPR036908">
    <property type="entry name" value="RlpA-like_sf"/>
</dbReference>
<evidence type="ECO:0000256" key="6">
    <source>
        <dbReference type="SAM" id="MobiDB-lite"/>
    </source>
</evidence>
<feature type="region of interest" description="Disordered" evidence="6">
    <location>
        <begin position="46"/>
        <end position="70"/>
    </location>
</feature>
<name>A0A0S2SEN9_9GAMM</name>
<dbReference type="Pfam" id="PF03330">
    <property type="entry name" value="DPBB_1"/>
    <property type="match status" value="1"/>
</dbReference>
<dbReference type="HAMAP" id="MF_02071">
    <property type="entry name" value="RlpA"/>
    <property type="match status" value="1"/>
</dbReference>
<evidence type="ECO:0000259" key="8">
    <source>
        <dbReference type="PROSITE" id="PS51724"/>
    </source>
</evidence>
<accession>A0A0S2SEN9</accession>
<dbReference type="Pfam" id="PF05036">
    <property type="entry name" value="SPOR"/>
    <property type="match status" value="1"/>
</dbReference>
<feature type="region of interest" description="Disordered" evidence="6">
    <location>
        <begin position="173"/>
        <end position="195"/>
    </location>
</feature>
<keyword evidence="3 4" id="KW-0961">Cell wall biogenesis/degradation</keyword>
<feature type="domain" description="SPOR" evidence="8">
    <location>
        <begin position="190"/>
        <end position="264"/>
    </location>
</feature>
<sequence>MILRPLLCGLLALLLTACATPAAPPVSTSPSREASEPPLHELLARGATPQKAPERDEQPEPLSGWSGSGHYRTTGTASWLSRSLDGRRTASGEVMNSHRFTAAHRTLPLGSYVRVTNLGNGRQVIVKINDRGPFNRHLLIDVTHAAASELGMVLSGKARVRIESVSRATARAEAKPLSQTAQATQPPQHTAPVKGKRIQVASGANKEKLVAEGKRLQARLGLPYQVRGQGRLYRLILGPVASQAQQRELKHVKNAGYPQAFLIN</sequence>
<dbReference type="Proteomes" id="UP000058114">
    <property type="component" value="Chromosome"/>
</dbReference>
<dbReference type="RefSeq" id="WP_060587228.1">
    <property type="nucleotide sequence ID" value="NZ_CP013067.1"/>
</dbReference>
<evidence type="ECO:0000256" key="4">
    <source>
        <dbReference type="HAMAP-Rule" id="MF_02071"/>
    </source>
</evidence>
<organism evidence="9 10">
    <name type="scientific">Aeromonas schubertii</name>
    <dbReference type="NCBI Taxonomy" id="652"/>
    <lineage>
        <taxon>Bacteria</taxon>
        <taxon>Pseudomonadati</taxon>
        <taxon>Pseudomonadota</taxon>
        <taxon>Gammaproteobacteria</taxon>
        <taxon>Aeromonadales</taxon>
        <taxon>Aeromonadaceae</taxon>
        <taxon>Aeromonas</taxon>
    </lineage>
</organism>
<keyword evidence="4" id="KW-0564">Palmitate</keyword>
<reference evidence="10" key="1">
    <citation type="submission" date="2015-10" db="EMBL/GenBank/DDBJ databases">
        <title>Complete Genome Sequence of Aeromonas schubertii strain WL1483.</title>
        <authorList>
            <person name="Liu L."/>
        </authorList>
    </citation>
    <scope>NUCLEOTIDE SEQUENCE [LARGE SCALE GENOMIC DNA]</scope>
    <source>
        <strain evidence="10">WL1483</strain>
    </source>
</reference>
<dbReference type="InterPro" id="IPR009009">
    <property type="entry name" value="RlpA-like_DPBB"/>
</dbReference>
<dbReference type="GO" id="GO:0005886">
    <property type="term" value="C:plasma membrane"/>
    <property type="evidence" value="ECO:0007669"/>
    <property type="project" value="UniProtKB-SubCell"/>
</dbReference>
<protein>
    <recommendedName>
        <fullName evidence="4">Endolytic peptidoglycan transglycosylase RlpA</fullName>
        <ecNumber evidence="4">4.2.2.-</ecNumber>
    </recommendedName>
</protein>
<dbReference type="CDD" id="cd22268">
    <property type="entry name" value="DPBB_RlpA-like"/>
    <property type="match status" value="1"/>
</dbReference>
<keyword evidence="1 7" id="KW-0732">Signal</keyword>
<dbReference type="PANTHER" id="PTHR34183">
    <property type="entry name" value="ENDOLYTIC PEPTIDOGLYCAN TRANSGLYCOSYLASE RLPA"/>
    <property type="match status" value="1"/>
</dbReference>
<reference evidence="9 10" key="2">
    <citation type="journal article" date="2016" name="Genome Announc.">
        <title>Complete Genome Sequence of the Highly Virulent Aeromonas schubertii Strain WL1483, Isolated from Diseased Snakehead Fish (Channa argus) in China.</title>
        <authorList>
            <person name="Liu L."/>
            <person name="Li N."/>
            <person name="Zhang D."/>
            <person name="Fu X."/>
            <person name="Shi C."/>
            <person name="Lin Q."/>
            <person name="Hao G."/>
        </authorList>
    </citation>
    <scope>NUCLEOTIDE SEQUENCE [LARGE SCALE GENOMIC DNA]</scope>
    <source>
        <strain evidence="9 10">WL1483</strain>
    </source>
</reference>
<dbReference type="EC" id="4.2.2.-" evidence="4"/>
<gene>
    <name evidence="4" type="primary">rlpA</name>
    <name evidence="9" type="ORF">WL1483_741</name>
</gene>
<dbReference type="PATRIC" id="fig|652.5.peg.3398"/>
<dbReference type="NCBIfam" id="TIGR00413">
    <property type="entry name" value="rlpA"/>
    <property type="match status" value="1"/>
</dbReference>
<dbReference type="GO" id="GO:0042834">
    <property type="term" value="F:peptidoglycan binding"/>
    <property type="evidence" value="ECO:0007669"/>
    <property type="project" value="InterPro"/>
</dbReference>
<dbReference type="GO" id="GO:0071555">
    <property type="term" value="P:cell wall organization"/>
    <property type="evidence" value="ECO:0007669"/>
    <property type="project" value="UniProtKB-KW"/>
</dbReference>
<dbReference type="Gene3D" id="2.40.40.10">
    <property type="entry name" value="RlpA-like domain"/>
    <property type="match status" value="1"/>
</dbReference>
<evidence type="ECO:0000313" key="9">
    <source>
        <dbReference type="EMBL" id="ALP40160.1"/>
    </source>
</evidence>
<dbReference type="InterPro" id="IPR007730">
    <property type="entry name" value="SPOR-like_dom"/>
</dbReference>
<feature type="signal peptide" evidence="7">
    <location>
        <begin position="1"/>
        <end position="22"/>
    </location>
</feature>
<evidence type="ECO:0000256" key="7">
    <source>
        <dbReference type="SAM" id="SignalP"/>
    </source>
</evidence>
<dbReference type="AlphaFoldDB" id="A0A0S2SEN9"/>
<keyword evidence="4" id="KW-1003">Cell membrane</keyword>
<dbReference type="SUPFAM" id="SSF50685">
    <property type="entry name" value="Barwin-like endoglucanases"/>
    <property type="match status" value="1"/>
</dbReference>
<dbReference type="InterPro" id="IPR036680">
    <property type="entry name" value="SPOR-like_sf"/>
</dbReference>
<feature type="compositionally biased region" description="Low complexity" evidence="6">
    <location>
        <begin position="179"/>
        <end position="192"/>
    </location>
</feature>
<dbReference type="InterPro" id="IPR034718">
    <property type="entry name" value="RlpA"/>
</dbReference>
<proteinExistence type="inferred from homology"/>
<evidence type="ECO:0000256" key="2">
    <source>
        <dbReference type="ARBA" id="ARBA00023239"/>
    </source>
</evidence>
<dbReference type="KEGG" id="asr:WL1483_741"/>
<dbReference type="PROSITE" id="PS51257">
    <property type="entry name" value="PROKAR_LIPOPROTEIN"/>
    <property type="match status" value="1"/>
</dbReference>
<keyword evidence="4" id="KW-0472">Membrane</keyword>
<evidence type="ECO:0000256" key="5">
    <source>
        <dbReference type="RuleBase" id="RU003495"/>
    </source>
</evidence>
<keyword evidence="4 9" id="KW-0449">Lipoprotein</keyword>
<keyword evidence="2 4" id="KW-0456">Lyase</keyword>
<dbReference type="EMBL" id="CP013067">
    <property type="protein sequence ID" value="ALP40160.1"/>
    <property type="molecule type" value="Genomic_DNA"/>
</dbReference>
<dbReference type="GO" id="GO:0000270">
    <property type="term" value="P:peptidoglycan metabolic process"/>
    <property type="evidence" value="ECO:0007669"/>
    <property type="project" value="UniProtKB-UniRule"/>
</dbReference>
<dbReference type="InterPro" id="IPR012997">
    <property type="entry name" value="RplA"/>
</dbReference>